<dbReference type="AlphaFoldDB" id="A0A133QF55"/>
<dbReference type="PATRIC" id="fig|28128.5.peg.842"/>
<protein>
    <submittedName>
        <fullName evidence="1">Uncharacterized protein</fullName>
    </submittedName>
</protein>
<accession>A0A133QF55</accession>
<evidence type="ECO:0000313" key="1">
    <source>
        <dbReference type="EMBL" id="KXA41499.1"/>
    </source>
</evidence>
<evidence type="ECO:0000313" key="2">
    <source>
        <dbReference type="Proteomes" id="UP000070533"/>
    </source>
</evidence>
<reference evidence="2" key="1">
    <citation type="submission" date="2016-01" db="EMBL/GenBank/DDBJ databases">
        <authorList>
            <person name="Mitreva M."/>
            <person name="Pepin K.H."/>
            <person name="Mihindukulasuriya K.A."/>
            <person name="Fulton R."/>
            <person name="Fronick C."/>
            <person name="O'Laughlin M."/>
            <person name="Miner T."/>
            <person name="Herter B."/>
            <person name="Rosa B.A."/>
            <person name="Cordes M."/>
            <person name="Tomlinson C."/>
            <person name="Wollam A."/>
            <person name="Palsikar V.B."/>
            <person name="Mardis E.R."/>
            <person name="Wilson R.K."/>
        </authorList>
    </citation>
    <scope>NUCLEOTIDE SEQUENCE [LARGE SCALE GENOMIC DNA]</scope>
    <source>
        <strain evidence="2">MJR7716</strain>
    </source>
</reference>
<gene>
    <name evidence="1" type="ORF">HMPREF3226_00836</name>
</gene>
<dbReference type="Proteomes" id="UP000070533">
    <property type="component" value="Unassembled WGS sequence"/>
</dbReference>
<keyword evidence="2" id="KW-1185">Reference proteome</keyword>
<comment type="caution">
    <text evidence="1">The sequence shown here is derived from an EMBL/GenBank/DDBJ whole genome shotgun (WGS) entry which is preliminary data.</text>
</comment>
<name>A0A133QF55_9BACT</name>
<dbReference type="EMBL" id="LRQG01000051">
    <property type="protein sequence ID" value="KXA41499.1"/>
    <property type="molecule type" value="Genomic_DNA"/>
</dbReference>
<dbReference type="STRING" id="28128.HMPREF3226_00836"/>
<sequence>MPNRRQRYAHLSPHRSLSLSFSLIPSLIQKVKNAYNGILFSPFLPS</sequence>
<organism evidence="1 2">
    <name type="scientific">Prevotella corporis</name>
    <dbReference type="NCBI Taxonomy" id="28128"/>
    <lineage>
        <taxon>Bacteria</taxon>
        <taxon>Pseudomonadati</taxon>
        <taxon>Bacteroidota</taxon>
        <taxon>Bacteroidia</taxon>
        <taxon>Bacteroidales</taxon>
        <taxon>Prevotellaceae</taxon>
        <taxon>Prevotella</taxon>
    </lineage>
</organism>
<proteinExistence type="predicted"/>